<dbReference type="RefSeq" id="WP_130650660.1">
    <property type="nucleotide sequence ID" value="NZ_BMHA01000006.1"/>
</dbReference>
<keyword evidence="3" id="KW-1185">Reference proteome</keyword>
<feature type="transmembrane region" description="Helical" evidence="1">
    <location>
        <begin position="67"/>
        <end position="85"/>
    </location>
</feature>
<keyword evidence="1" id="KW-0812">Transmembrane</keyword>
<feature type="transmembrane region" description="Helical" evidence="1">
    <location>
        <begin position="106"/>
        <end position="132"/>
    </location>
</feature>
<sequence length="260" mass="27441">MSQTATATGWHLLAAETRKLRTVPTTWVLTGIGWALVALSGLLPFVFPAFGTEFTGSSAQVAEVIDAIGGNSMIVLIVGLLAVTTEFRHGTIGRTLQLVPSRLTVLGAKLAAGAVYAVLFVVTSLALVAALLLALAVAHGEALQWGPEVTTALWQAFVGLVLTALFGVALGALLRSQVIAITVALLWVFVVEQFVAFTLPRVGQWLPFQALNSVFITEEARAQMPPNMAFLEPGTALAAFVGYVVLFTLAAAILMRARDV</sequence>
<evidence type="ECO:0000313" key="3">
    <source>
        <dbReference type="Proteomes" id="UP000650511"/>
    </source>
</evidence>
<reference evidence="2" key="1">
    <citation type="journal article" date="2014" name="Int. J. Syst. Evol. Microbiol.">
        <title>Complete genome sequence of Corynebacterium casei LMG S-19264T (=DSM 44701T), isolated from a smear-ripened cheese.</title>
        <authorList>
            <consortium name="US DOE Joint Genome Institute (JGI-PGF)"/>
            <person name="Walter F."/>
            <person name="Albersmeier A."/>
            <person name="Kalinowski J."/>
            <person name="Ruckert C."/>
        </authorList>
    </citation>
    <scope>NUCLEOTIDE SEQUENCE</scope>
    <source>
        <strain evidence="2">CGMCC 1.14988</strain>
    </source>
</reference>
<evidence type="ECO:0000313" key="2">
    <source>
        <dbReference type="EMBL" id="GGI06142.1"/>
    </source>
</evidence>
<feature type="transmembrane region" description="Helical" evidence="1">
    <location>
        <begin position="152"/>
        <end position="171"/>
    </location>
</feature>
<feature type="transmembrane region" description="Helical" evidence="1">
    <location>
        <begin position="234"/>
        <end position="255"/>
    </location>
</feature>
<accession>A0A8J3A857</accession>
<feature type="transmembrane region" description="Helical" evidence="1">
    <location>
        <begin position="27"/>
        <end position="47"/>
    </location>
</feature>
<organism evidence="2 3">
    <name type="scientific">Egicoccus halophilus</name>
    <dbReference type="NCBI Taxonomy" id="1670830"/>
    <lineage>
        <taxon>Bacteria</taxon>
        <taxon>Bacillati</taxon>
        <taxon>Actinomycetota</taxon>
        <taxon>Nitriliruptoria</taxon>
        <taxon>Egicoccales</taxon>
        <taxon>Egicoccaceae</taxon>
        <taxon>Egicoccus</taxon>
    </lineage>
</organism>
<dbReference type="OrthoDB" id="5244396at2"/>
<protein>
    <submittedName>
        <fullName evidence="2">ABC transporter permease</fullName>
    </submittedName>
</protein>
<keyword evidence="1" id="KW-0472">Membrane</keyword>
<proteinExistence type="predicted"/>
<dbReference type="EMBL" id="BMHA01000006">
    <property type="protein sequence ID" value="GGI06142.1"/>
    <property type="molecule type" value="Genomic_DNA"/>
</dbReference>
<reference evidence="2" key="2">
    <citation type="submission" date="2020-09" db="EMBL/GenBank/DDBJ databases">
        <authorList>
            <person name="Sun Q."/>
            <person name="Zhou Y."/>
        </authorList>
    </citation>
    <scope>NUCLEOTIDE SEQUENCE</scope>
    <source>
        <strain evidence="2">CGMCC 1.14988</strain>
    </source>
</reference>
<gene>
    <name evidence="2" type="ORF">GCM10011354_17610</name>
</gene>
<name>A0A8J3A857_9ACTN</name>
<dbReference type="Proteomes" id="UP000650511">
    <property type="component" value="Unassembled WGS sequence"/>
</dbReference>
<feature type="transmembrane region" description="Helical" evidence="1">
    <location>
        <begin position="178"/>
        <end position="199"/>
    </location>
</feature>
<keyword evidence="1" id="KW-1133">Transmembrane helix</keyword>
<dbReference type="AlphaFoldDB" id="A0A8J3A857"/>
<comment type="caution">
    <text evidence="2">The sequence shown here is derived from an EMBL/GenBank/DDBJ whole genome shotgun (WGS) entry which is preliminary data.</text>
</comment>
<evidence type="ECO:0000256" key="1">
    <source>
        <dbReference type="SAM" id="Phobius"/>
    </source>
</evidence>